<organism evidence="2 3">
    <name type="scientific">Kibdelosporangium philippinense</name>
    <dbReference type="NCBI Taxonomy" id="211113"/>
    <lineage>
        <taxon>Bacteria</taxon>
        <taxon>Bacillati</taxon>
        <taxon>Actinomycetota</taxon>
        <taxon>Actinomycetes</taxon>
        <taxon>Pseudonocardiales</taxon>
        <taxon>Pseudonocardiaceae</taxon>
        <taxon>Kibdelosporangium</taxon>
    </lineage>
</organism>
<feature type="chain" id="PRO_5047489033" evidence="1">
    <location>
        <begin position="27"/>
        <end position="107"/>
    </location>
</feature>
<sequence length="107" mass="10965">MRTRALAIITSLVTAGAVLMPGTASAEPWPSNCDWGISGLRTTSAKCKAGGGYYRAVAKCTSSSYAYGSWEPAGTYPGFSQATCGNSPIAANIGLCRVQPSGKNPCP</sequence>
<proteinExistence type="predicted"/>
<evidence type="ECO:0000313" key="2">
    <source>
        <dbReference type="EMBL" id="MCE7004224.1"/>
    </source>
</evidence>
<keyword evidence="1" id="KW-0732">Signal</keyword>
<evidence type="ECO:0000313" key="3">
    <source>
        <dbReference type="Proteomes" id="UP001521150"/>
    </source>
</evidence>
<evidence type="ECO:0000256" key="1">
    <source>
        <dbReference type="SAM" id="SignalP"/>
    </source>
</evidence>
<dbReference type="Proteomes" id="UP001521150">
    <property type="component" value="Unassembled WGS sequence"/>
</dbReference>
<dbReference type="RefSeq" id="WP_233725755.1">
    <property type="nucleotide sequence ID" value="NZ_JAJVCN010000001.1"/>
</dbReference>
<gene>
    <name evidence="2" type="ORF">LWC34_15470</name>
</gene>
<feature type="signal peptide" evidence="1">
    <location>
        <begin position="1"/>
        <end position="26"/>
    </location>
</feature>
<accession>A0ABS8ZAP6</accession>
<comment type="caution">
    <text evidence="2">The sequence shown here is derived from an EMBL/GenBank/DDBJ whole genome shotgun (WGS) entry which is preliminary data.</text>
</comment>
<keyword evidence="3" id="KW-1185">Reference proteome</keyword>
<protein>
    <submittedName>
        <fullName evidence="2">Uncharacterized protein</fullName>
    </submittedName>
</protein>
<dbReference type="EMBL" id="JAJVCN010000001">
    <property type="protein sequence ID" value="MCE7004224.1"/>
    <property type="molecule type" value="Genomic_DNA"/>
</dbReference>
<reference evidence="2 3" key="1">
    <citation type="submission" date="2021-12" db="EMBL/GenBank/DDBJ databases">
        <title>Genome sequence of Kibdelosporangium philippinense ATCC 49844.</title>
        <authorList>
            <person name="Fedorov E.A."/>
            <person name="Omeragic M."/>
            <person name="Shalygina K.F."/>
            <person name="Maclea K.S."/>
        </authorList>
    </citation>
    <scope>NUCLEOTIDE SEQUENCE [LARGE SCALE GENOMIC DNA]</scope>
    <source>
        <strain evidence="2 3">ATCC 49844</strain>
    </source>
</reference>
<name>A0ABS8ZAP6_9PSEU</name>